<dbReference type="InterPro" id="IPR006035">
    <property type="entry name" value="Ureohydrolase"/>
</dbReference>
<dbReference type="PIRSF" id="PIRSF036979">
    <property type="entry name" value="Arginase"/>
    <property type="match status" value="1"/>
</dbReference>
<protein>
    <submittedName>
        <fullName evidence="4">Arginase family protein</fullName>
    </submittedName>
</protein>
<keyword evidence="1" id="KW-0479">Metal-binding</keyword>
<dbReference type="Proteomes" id="UP001243757">
    <property type="component" value="Unassembled WGS sequence"/>
</dbReference>
<dbReference type="EMBL" id="JASNJD010000013">
    <property type="protein sequence ID" value="MDK3019273.1"/>
    <property type="molecule type" value="Genomic_DNA"/>
</dbReference>
<dbReference type="Gene3D" id="3.40.800.10">
    <property type="entry name" value="Ureohydrolase domain"/>
    <property type="match status" value="1"/>
</dbReference>
<keyword evidence="5" id="KW-1185">Reference proteome</keyword>
<evidence type="ECO:0000313" key="5">
    <source>
        <dbReference type="Proteomes" id="UP001243757"/>
    </source>
</evidence>
<keyword evidence="2" id="KW-0378">Hydrolase</keyword>
<evidence type="ECO:0000256" key="2">
    <source>
        <dbReference type="ARBA" id="ARBA00022801"/>
    </source>
</evidence>
<dbReference type="RefSeq" id="WP_284482073.1">
    <property type="nucleotide sequence ID" value="NZ_JASNJD010000013.1"/>
</dbReference>
<proteinExistence type="inferred from homology"/>
<organism evidence="4 5">
    <name type="scientific">Pseudodonghicola flavimaris</name>
    <dbReference type="NCBI Taxonomy" id="3050036"/>
    <lineage>
        <taxon>Bacteria</taxon>
        <taxon>Pseudomonadati</taxon>
        <taxon>Pseudomonadota</taxon>
        <taxon>Alphaproteobacteria</taxon>
        <taxon>Rhodobacterales</taxon>
        <taxon>Paracoccaceae</taxon>
        <taxon>Pseudodonghicola</taxon>
    </lineage>
</organism>
<evidence type="ECO:0000256" key="3">
    <source>
        <dbReference type="PROSITE-ProRule" id="PRU00742"/>
    </source>
</evidence>
<evidence type="ECO:0000256" key="1">
    <source>
        <dbReference type="ARBA" id="ARBA00022723"/>
    </source>
</evidence>
<dbReference type="PANTHER" id="PTHR11358">
    <property type="entry name" value="ARGINASE/AGMATINASE"/>
    <property type="match status" value="1"/>
</dbReference>
<dbReference type="PANTHER" id="PTHR11358:SF26">
    <property type="entry name" value="GUANIDINO ACID HYDROLASE, MITOCHONDRIAL"/>
    <property type="match status" value="1"/>
</dbReference>
<sequence length="313" mass="31946">MADLADMFGGGETARFLGLPAAELTALEADLVIYGADCATPYPSVGAYCAGGPAAIRAGGAAYSGDLTKVNFDLLGPVLPATVRAVDAGDLPVEPADAAGNRAAIAGATRQILAAGAVPVLLGGDDSLPIPLIEALGDSGEPLTILQIDAHIDWRESVEGEPLGLSSTMRRASEMAHVERIIQVGARGVGSAGMTELQAARDWGVHLIPAHQFTDPLAVAALVPEGARVAICFDCDALDPAIMPAVIAPTAGGLSYAQVLELIRAVAARARIASFDMVEFMPPQDRDGLGARTAAQLLASVIGLIGGQKAARR</sequence>
<reference evidence="4 5" key="1">
    <citation type="submission" date="2023-05" db="EMBL/GenBank/DDBJ databases">
        <title>Pseudodonghicola sp. nov.</title>
        <authorList>
            <person name="Huang J."/>
        </authorList>
    </citation>
    <scope>NUCLEOTIDE SEQUENCE [LARGE SCALE GENOMIC DNA]</scope>
    <source>
        <strain evidence="4 5">IC7</strain>
    </source>
</reference>
<dbReference type="PROSITE" id="PS51409">
    <property type="entry name" value="ARGINASE_2"/>
    <property type="match status" value="1"/>
</dbReference>
<comment type="caution">
    <text evidence="4">The sequence shown here is derived from an EMBL/GenBank/DDBJ whole genome shotgun (WGS) entry which is preliminary data.</text>
</comment>
<dbReference type="SUPFAM" id="SSF52768">
    <property type="entry name" value="Arginase/deacetylase"/>
    <property type="match status" value="1"/>
</dbReference>
<accession>A0ABT7F3U9</accession>
<evidence type="ECO:0000313" key="4">
    <source>
        <dbReference type="EMBL" id="MDK3019273.1"/>
    </source>
</evidence>
<gene>
    <name evidence="4" type="ORF">QO033_16455</name>
</gene>
<dbReference type="Pfam" id="PF00491">
    <property type="entry name" value="Arginase"/>
    <property type="match status" value="1"/>
</dbReference>
<name>A0ABT7F3U9_9RHOB</name>
<comment type="similarity">
    <text evidence="3">Belongs to the arginase family.</text>
</comment>
<dbReference type="InterPro" id="IPR023696">
    <property type="entry name" value="Ureohydrolase_dom_sf"/>
</dbReference>